<dbReference type="PANTHER" id="PTHR45712">
    <property type="entry name" value="AGAP008170-PA"/>
    <property type="match status" value="1"/>
</dbReference>
<keyword evidence="4" id="KW-1185">Reference proteome</keyword>
<dbReference type="AlphaFoldDB" id="A0A9J6CBF4"/>
<gene>
    <name evidence="3" type="ORF">PVAND_008561</name>
</gene>
<sequence length="239" mass="27678">MTASQQIIKCRCENYFWNYSGENYTCFIENQEIGSESPLKFDSSYTNGKSNYDVHRVFFKNCKISKIPKGIMKIFPNSKVLVIYNSKLKTIRRDDLKEYKNLEELCLDKNDIAFLPGDLLEDLNKLTAFSATYSKIELIEPNIFDKLTNLNCVDLKGNICIDKHFNSVKPNLQNATLDEIKTELQNIYPTWGDEVKNFKGEITSELLKLFKEKDSIKKDHEIMKKKLTAVANTILKNCK</sequence>
<dbReference type="Proteomes" id="UP001107558">
    <property type="component" value="Chromosome 2"/>
</dbReference>
<evidence type="ECO:0008006" key="5">
    <source>
        <dbReference type="Google" id="ProtNLM"/>
    </source>
</evidence>
<keyword evidence="2" id="KW-0677">Repeat</keyword>
<reference evidence="3" key="1">
    <citation type="submission" date="2021-03" db="EMBL/GenBank/DDBJ databases">
        <title>Chromosome level genome of the anhydrobiotic midge Polypedilum vanderplanki.</title>
        <authorList>
            <person name="Yoshida Y."/>
            <person name="Kikawada T."/>
            <person name="Gusev O."/>
        </authorList>
    </citation>
    <scope>NUCLEOTIDE SEQUENCE</scope>
    <source>
        <strain evidence="3">NIAS01</strain>
        <tissue evidence="3">Whole body or cell culture</tissue>
    </source>
</reference>
<name>A0A9J6CBF4_POLVA</name>
<keyword evidence="1" id="KW-0433">Leucine-rich repeat</keyword>
<evidence type="ECO:0000313" key="4">
    <source>
        <dbReference type="Proteomes" id="UP001107558"/>
    </source>
</evidence>
<evidence type="ECO:0000256" key="1">
    <source>
        <dbReference type="ARBA" id="ARBA00022614"/>
    </source>
</evidence>
<evidence type="ECO:0000256" key="2">
    <source>
        <dbReference type="ARBA" id="ARBA00022737"/>
    </source>
</evidence>
<dbReference type="EMBL" id="JADBJN010000002">
    <property type="protein sequence ID" value="KAG5678942.1"/>
    <property type="molecule type" value="Genomic_DNA"/>
</dbReference>
<dbReference type="InterPro" id="IPR032675">
    <property type="entry name" value="LRR_dom_sf"/>
</dbReference>
<evidence type="ECO:0000313" key="3">
    <source>
        <dbReference type="EMBL" id="KAG5678942.1"/>
    </source>
</evidence>
<protein>
    <recommendedName>
        <fullName evidence="5">Leucine rich repeat protein</fullName>
    </recommendedName>
</protein>
<organism evidence="3 4">
    <name type="scientific">Polypedilum vanderplanki</name>
    <name type="common">Sleeping chironomid midge</name>
    <dbReference type="NCBI Taxonomy" id="319348"/>
    <lineage>
        <taxon>Eukaryota</taxon>
        <taxon>Metazoa</taxon>
        <taxon>Ecdysozoa</taxon>
        <taxon>Arthropoda</taxon>
        <taxon>Hexapoda</taxon>
        <taxon>Insecta</taxon>
        <taxon>Pterygota</taxon>
        <taxon>Neoptera</taxon>
        <taxon>Endopterygota</taxon>
        <taxon>Diptera</taxon>
        <taxon>Nematocera</taxon>
        <taxon>Chironomoidea</taxon>
        <taxon>Chironomidae</taxon>
        <taxon>Chironominae</taxon>
        <taxon>Polypedilum</taxon>
        <taxon>Polypedilum</taxon>
    </lineage>
</organism>
<comment type="caution">
    <text evidence="3">The sequence shown here is derived from an EMBL/GenBank/DDBJ whole genome shotgun (WGS) entry which is preliminary data.</text>
</comment>
<proteinExistence type="predicted"/>
<dbReference type="PANTHER" id="PTHR45712:SF22">
    <property type="entry name" value="INSULIN-LIKE GROWTH FACTOR-BINDING PROTEIN COMPLEX ACID LABILE SUBUNIT"/>
    <property type="match status" value="1"/>
</dbReference>
<dbReference type="InterPro" id="IPR050333">
    <property type="entry name" value="SLRP"/>
</dbReference>
<dbReference type="Gene3D" id="3.80.10.10">
    <property type="entry name" value="Ribonuclease Inhibitor"/>
    <property type="match status" value="1"/>
</dbReference>
<dbReference type="OrthoDB" id="7749982at2759"/>
<dbReference type="SUPFAM" id="SSF52058">
    <property type="entry name" value="L domain-like"/>
    <property type="match status" value="1"/>
</dbReference>
<accession>A0A9J6CBF4</accession>